<proteinExistence type="inferred from homology"/>
<keyword evidence="16" id="KW-1185">Reference proteome</keyword>
<dbReference type="GO" id="GO:0005524">
    <property type="term" value="F:ATP binding"/>
    <property type="evidence" value="ECO:0007669"/>
    <property type="project" value="UniProtKB-KW"/>
</dbReference>
<organism evidence="17">
    <name type="scientific">Enterobius vermicularis</name>
    <name type="common">Human pinworm</name>
    <dbReference type="NCBI Taxonomy" id="51028"/>
    <lineage>
        <taxon>Eukaryota</taxon>
        <taxon>Metazoa</taxon>
        <taxon>Ecdysozoa</taxon>
        <taxon>Nematoda</taxon>
        <taxon>Chromadorea</taxon>
        <taxon>Rhabditida</taxon>
        <taxon>Spirurina</taxon>
        <taxon>Oxyuridomorpha</taxon>
        <taxon>Oxyuroidea</taxon>
        <taxon>Oxyuridae</taxon>
        <taxon>Enterobius</taxon>
    </lineage>
</organism>
<dbReference type="EC" id="2.7.1.30" evidence="3"/>
<dbReference type="InterPro" id="IPR018485">
    <property type="entry name" value="FGGY_C"/>
</dbReference>
<dbReference type="Pfam" id="PF00370">
    <property type="entry name" value="FGGY_N"/>
    <property type="match status" value="1"/>
</dbReference>
<dbReference type="PANTHER" id="PTHR10196">
    <property type="entry name" value="SUGAR KINASE"/>
    <property type="match status" value="1"/>
</dbReference>
<evidence type="ECO:0000256" key="11">
    <source>
        <dbReference type="ARBA" id="ARBA00071571"/>
    </source>
</evidence>
<dbReference type="InterPro" id="IPR018484">
    <property type="entry name" value="FGGY_N"/>
</dbReference>
<reference evidence="17" key="1">
    <citation type="submission" date="2016-04" db="UniProtKB">
        <authorList>
            <consortium name="WormBaseParasite"/>
        </authorList>
    </citation>
    <scope>IDENTIFICATION</scope>
</reference>
<dbReference type="GO" id="GO:0019563">
    <property type="term" value="P:glycerol catabolic process"/>
    <property type="evidence" value="ECO:0007669"/>
    <property type="project" value="UniProtKB-UniPathway"/>
</dbReference>
<dbReference type="PIRSF" id="PIRSF000538">
    <property type="entry name" value="GlpK"/>
    <property type="match status" value="1"/>
</dbReference>
<evidence type="ECO:0000259" key="14">
    <source>
        <dbReference type="Pfam" id="PF02782"/>
    </source>
</evidence>
<evidence type="ECO:0000256" key="10">
    <source>
        <dbReference type="ARBA" id="ARBA00052101"/>
    </source>
</evidence>
<accession>A0A158Q9T1</accession>
<dbReference type="OrthoDB" id="5422795at2759"/>
<keyword evidence="6 12" id="KW-0418">Kinase</keyword>
<name>A0A158Q9T1_ENTVE</name>
<sequence length="497" mass="54890">MKLIGAIDQGTSSTRFLVFDFDSWNIVASHQVEIKQIFPHPEWVEINPNEIVETVMDCIGIVMEKLGQVSNGCVKPLTVGIANQRETTVVWDRETGKALYNAIVWLDSRTSENSKHFISKTPSKSKDHFRKTTGLPIHPYFSALKLRWLFDNVEAVKAAREKGTLMFGNVDTWLMWNLTGKHVTDVSNASRTLLFDLRKATWSTEMCDFFGIPLEILPKICSSAEVYGHINSGPLKGVPVSGILGDQQAALVGHGCLKAGDIKNTYGTGTFMLCNVGDQVVFSEHGLLSTVAFQMGKDAKIYYALEGSGSIGGNVIRFLRDNLQFFKNASDCEQSATSVESTEGVVFVPSFTGLYSPYWDSTARGALYGLTQFTKKSHITRAALEAVCYQSADILDAVVKDLPDGCKVRIFRVDGGMTKNVFFNQTQSDIIGRDVIVSRLLETTALGAAMAAAIGISDVTDLSIYSPRTDEKTRDKKLKTWRDAVQRSRNWEIGDDA</sequence>
<dbReference type="WBParaSite" id="EVEC_0000300901-mRNA-1">
    <property type="protein sequence ID" value="EVEC_0000300901-mRNA-1"/>
    <property type="gene ID" value="EVEC_0000300901"/>
</dbReference>
<comment type="catalytic activity">
    <reaction evidence="10">
        <text>glycerol + ATP = sn-glycerol 3-phosphate + ADP + H(+)</text>
        <dbReference type="Rhea" id="RHEA:21644"/>
        <dbReference type="ChEBI" id="CHEBI:15378"/>
        <dbReference type="ChEBI" id="CHEBI:17754"/>
        <dbReference type="ChEBI" id="CHEBI:30616"/>
        <dbReference type="ChEBI" id="CHEBI:57597"/>
        <dbReference type="ChEBI" id="CHEBI:456216"/>
        <dbReference type="EC" id="2.7.1.30"/>
    </reaction>
</comment>
<reference evidence="15 16" key="2">
    <citation type="submission" date="2018-10" db="EMBL/GenBank/DDBJ databases">
        <authorList>
            <consortium name="Pathogen Informatics"/>
        </authorList>
    </citation>
    <scope>NUCLEOTIDE SEQUENCE [LARGE SCALE GENOMIC DNA]</scope>
</reference>
<comment type="similarity">
    <text evidence="2 12">Belongs to the FGGY kinase family.</text>
</comment>
<keyword evidence="8" id="KW-0067">ATP-binding</keyword>
<dbReference type="PANTHER" id="PTHR10196:SF69">
    <property type="entry name" value="GLYCEROL KINASE"/>
    <property type="match status" value="1"/>
</dbReference>
<dbReference type="InterPro" id="IPR043129">
    <property type="entry name" value="ATPase_NBD"/>
</dbReference>
<evidence type="ECO:0000256" key="2">
    <source>
        <dbReference type="ARBA" id="ARBA00009156"/>
    </source>
</evidence>
<evidence type="ECO:0000256" key="8">
    <source>
        <dbReference type="ARBA" id="ARBA00022840"/>
    </source>
</evidence>
<comment type="pathway">
    <text evidence="1">Polyol metabolism; glycerol degradation via glycerol kinase pathway; sn-glycerol 3-phosphate from glycerol: step 1/1.</text>
</comment>
<gene>
    <name evidence="15" type="ORF">EVEC_LOCUS2717</name>
</gene>
<dbReference type="FunFam" id="3.30.420.40:FF:000108">
    <property type="entry name" value="Glycerol kinase, glycosomal"/>
    <property type="match status" value="1"/>
</dbReference>
<dbReference type="GO" id="GO:0006641">
    <property type="term" value="P:triglyceride metabolic process"/>
    <property type="evidence" value="ECO:0007669"/>
    <property type="project" value="TreeGrafter"/>
</dbReference>
<dbReference type="PROSITE" id="PS00445">
    <property type="entry name" value="FGGY_KINASES_2"/>
    <property type="match status" value="1"/>
</dbReference>
<evidence type="ECO:0000313" key="15">
    <source>
        <dbReference type="EMBL" id="VDD87574.1"/>
    </source>
</evidence>
<feature type="domain" description="Carbohydrate kinase FGGY N-terminal" evidence="13">
    <location>
        <begin position="4"/>
        <end position="253"/>
    </location>
</feature>
<dbReference type="Proteomes" id="UP000274131">
    <property type="component" value="Unassembled WGS sequence"/>
</dbReference>
<keyword evidence="7" id="KW-0319">Glycerol metabolism</keyword>
<evidence type="ECO:0000256" key="7">
    <source>
        <dbReference type="ARBA" id="ARBA00022798"/>
    </source>
</evidence>
<dbReference type="FunFam" id="3.30.420.40:FF:000177">
    <property type="entry name" value="Glycerol kinase"/>
    <property type="match status" value="1"/>
</dbReference>
<dbReference type="Gene3D" id="3.30.420.40">
    <property type="match status" value="2"/>
</dbReference>
<keyword evidence="5" id="KW-0547">Nucleotide-binding</keyword>
<dbReference type="InterPro" id="IPR018483">
    <property type="entry name" value="Carb_kinase_FGGY_CS"/>
</dbReference>
<dbReference type="STRING" id="51028.A0A158Q9T1"/>
<protein>
    <recommendedName>
        <fullName evidence="11">Probable glycerol kinase</fullName>
        <ecNumber evidence="3">2.7.1.30</ecNumber>
    </recommendedName>
    <alternativeName>
        <fullName evidence="9">ATP:glycerol 3-phosphotransferase</fullName>
    </alternativeName>
</protein>
<dbReference type="InterPro" id="IPR000577">
    <property type="entry name" value="Carb_kinase_FGGY"/>
</dbReference>
<dbReference type="InterPro" id="IPR005999">
    <property type="entry name" value="Glycerol_kin"/>
</dbReference>
<dbReference type="GO" id="GO:0005739">
    <property type="term" value="C:mitochondrion"/>
    <property type="evidence" value="ECO:0007669"/>
    <property type="project" value="TreeGrafter"/>
</dbReference>
<dbReference type="UniPathway" id="UPA00618">
    <property type="reaction ID" value="UER00672"/>
</dbReference>
<keyword evidence="4 12" id="KW-0808">Transferase</keyword>
<dbReference type="EMBL" id="UXUI01007436">
    <property type="protein sequence ID" value="VDD87574.1"/>
    <property type="molecule type" value="Genomic_DNA"/>
</dbReference>
<dbReference type="InterPro" id="IPR042018">
    <property type="entry name" value="GK1-3_metazoan-type"/>
</dbReference>
<evidence type="ECO:0000256" key="4">
    <source>
        <dbReference type="ARBA" id="ARBA00022679"/>
    </source>
</evidence>
<evidence type="ECO:0000259" key="13">
    <source>
        <dbReference type="Pfam" id="PF00370"/>
    </source>
</evidence>
<evidence type="ECO:0000256" key="3">
    <source>
        <dbReference type="ARBA" id="ARBA00012099"/>
    </source>
</evidence>
<evidence type="ECO:0000256" key="12">
    <source>
        <dbReference type="RuleBase" id="RU003733"/>
    </source>
</evidence>
<evidence type="ECO:0000313" key="16">
    <source>
        <dbReference type="Proteomes" id="UP000274131"/>
    </source>
</evidence>
<feature type="domain" description="Carbohydrate kinase FGGY C-terminal" evidence="14">
    <location>
        <begin position="264"/>
        <end position="454"/>
    </location>
</feature>
<evidence type="ECO:0000313" key="17">
    <source>
        <dbReference type="WBParaSite" id="EVEC_0000300901-mRNA-1"/>
    </source>
</evidence>
<evidence type="ECO:0000256" key="6">
    <source>
        <dbReference type="ARBA" id="ARBA00022777"/>
    </source>
</evidence>
<dbReference type="NCBIfam" id="TIGR01311">
    <property type="entry name" value="glycerol_kin"/>
    <property type="match status" value="1"/>
</dbReference>
<dbReference type="PROSITE" id="PS00933">
    <property type="entry name" value="FGGY_KINASES_1"/>
    <property type="match status" value="1"/>
</dbReference>
<dbReference type="SUPFAM" id="SSF53067">
    <property type="entry name" value="Actin-like ATPase domain"/>
    <property type="match status" value="2"/>
</dbReference>
<evidence type="ECO:0000256" key="5">
    <source>
        <dbReference type="ARBA" id="ARBA00022741"/>
    </source>
</evidence>
<dbReference type="CDD" id="cd07792">
    <property type="entry name" value="ASKHA_NBD_FGGY_GK1-3-like"/>
    <property type="match status" value="1"/>
</dbReference>
<dbReference type="GO" id="GO:0046167">
    <property type="term" value="P:glycerol-3-phosphate biosynthetic process"/>
    <property type="evidence" value="ECO:0007669"/>
    <property type="project" value="TreeGrafter"/>
</dbReference>
<evidence type="ECO:0000256" key="1">
    <source>
        <dbReference type="ARBA" id="ARBA00005190"/>
    </source>
</evidence>
<dbReference type="Pfam" id="PF02782">
    <property type="entry name" value="FGGY_C"/>
    <property type="match status" value="1"/>
</dbReference>
<dbReference type="GO" id="GO:0004370">
    <property type="term" value="F:glycerol kinase activity"/>
    <property type="evidence" value="ECO:0007669"/>
    <property type="project" value="UniProtKB-EC"/>
</dbReference>
<evidence type="ECO:0000256" key="9">
    <source>
        <dbReference type="ARBA" id="ARBA00043149"/>
    </source>
</evidence>
<dbReference type="AlphaFoldDB" id="A0A158Q9T1"/>
<dbReference type="NCBIfam" id="NF000756">
    <property type="entry name" value="PRK00047.1"/>
    <property type="match status" value="1"/>
</dbReference>